<dbReference type="EMBL" id="ML208785">
    <property type="protein sequence ID" value="TFK60375.1"/>
    <property type="molecule type" value="Genomic_DNA"/>
</dbReference>
<reference evidence="1 2" key="1">
    <citation type="journal article" date="2019" name="Nat. Ecol. Evol.">
        <title>Megaphylogeny resolves global patterns of mushroom evolution.</title>
        <authorList>
            <person name="Varga T."/>
            <person name="Krizsan K."/>
            <person name="Foldi C."/>
            <person name="Dima B."/>
            <person name="Sanchez-Garcia M."/>
            <person name="Sanchez-Ramirez S."/>
            <person name="Szollosi G.J."/>
            <person name="Szarkandi J.G."/>
            <person name="Papp V."/>
            <person name="Albert L."/>
            <person name="Andreopoulos W."/>
            <person name="Angelini C."/>
            <person name="Antonin V."/>
            <person name="Barry K.W."/>
            <person name="Bougher N.L."/>
            <person name="Buchanan P."/>
            <person name="Buyck B."/>
            <person name="Bense V."/>
            <person name="Catcheside P."/>
            <person name="Chovatia M."/>
            <person name="Cooper J."/>
            <person name="Damon W."/>
            <person name="Desjardin D."/>
            <person name="Finy P."/>
            <person name="Geml J."/>
            <person name="Haridas S."/>
            <person name="Hughes K."/>
            <person name="Justo A."/>
            <person name="Karasinski D."/>
            <person name="Kautmanova I."/>
            <person name="Kiss B."/>
            <person name="Kocsube S."/>
            <person name="Kotiranta H."/>
            <person name="LaButti K.M."/>
            <person name="Lechner B.E."/>
            <person name="Liimatainen K."/>
            <person name="Lipzen A."/>
            <person name="Lukacs Z."/>
            <person name="Mihaltcheva S."/>
            <person name="Morgado L.N."/>
            <person name="Niskanen T."/>
            <person name="Noordeloos M.E."/>
            <person name="Ohm R.A."/>
            <person name="Ortiz-Santana B."/>
            <person name="Ovrebo C."/>
            <person name="Racz N."/>
            <person name="Riley R."/>
            <person name="Savchenko A."/>
            <person name="Shiryaev A."/>
            <person name="Soop K."/>
            <person name="Spirin V."/>
            <person name="Szebenyi C."/>
            <person name="Tomsovsky M."/>
            <person name="Tulloss R.E."/>
            <person name="Uehling J."/>
            <person name="Grigoriev I.V."/>
            <person name="Vagvolgyi C."/>
            <person name="Papp T."/>
            <person name="Martin F.M."/>
            <person name="Miettinen O."/>
            <person name="Hibbett D.S."/>
            <person name="Nagy L.G."/>
        </authorList>
    </citation>
    <scope>NUCLEOTIDE SEQUENCE [LARGE SCALE GENOMIC DNA]</scope>
    <source>
        <strain evidence="1 2">NL-1719</strain>
    </source>
</reference>
<sequence length="74" mass="8388">MTPVKEGQPRNPCVNREGPGLPIHRMAWSHLKSRFRPLSCQIDIGECLIGVFLVLTPMTSGFIELLPTQYQAYF</sequence>
<protein>
    <submittedName>
        <fullName evidence="1">Uncharacterized protein</fullName>
    </submittedName>
</protein>
<gene>
    <name evidence="1" type="ORF">BDN72DRAFT_850552</name>
</gene>
<proteinExistence type="predicted"/>
<name>A0ACD3A3V2_9AGAR</name>
<evidence type="ECO:0000313" key="1">
    <source>
        <dbReference type="EMBL" id="TFK60375.1"/>
    </source>
</evidence>
<organism evidence="1 2">
    <name type="scientific">Pluteus cervinus</name>
    <dbReference type="NCBI Taxonomy" id="181527"/>
    <lineage>
        <taxon>Eukaryota</taxon>
        <taxon>Fungi</taxon>
        <taxon>Dikarya</taxon>
        <taxon>Basidiomycota</taxon>
        <taxon>Agaricomycotina</taxon>
        <taxon>Agaricomycetes</taxon>
        <taxon>Agaricomycetidae</taxon>
        <taxon>Agaricales</taxon>
        <taxon>Pluteineae</taxon>
        <taxon>Pluteaceae</taxon>
        <taxon>Pluteus</taxon>
    </lineage>
</organism>
<accession>A0ACD3A3V2</accession>
<keyword evidence="2" id="KW-1185">Reference proteome</keyword>
<evidence type="ECO:0000313" key="2">
    <source>
        <dbReference type="Proteomes" id="UP000308600"/>
    </source>
</evidence>
<dbReference type="Proteomes" id="UP000308600">
    <property type="component" value="Unassembled WGS sequence"/>
</dbReference>